<dbReference type="AlphaFoldDB" id="A0A5Q2QD46"/>
<dbReference type="Proteomes" id="UP000388235">
    <property type="component" value="Chromosome"/>
</dbReference>
<reference evidence="1 2" key="1">
    <citation type="submission" date="2019-11" db="EMBL/GenBank/DDBJ databases">
        <authorList>
            <person name="Khan S.A."/>
            <person name="Jeon C.O."/>
            <person name="Chun B.H."/>
        </authorList>
    </citation>
    <scope>NUCLEOTIDE SEQUENCE [LARGE SCALE GENOMIC DNA]</scope>
    <source>
        <strain evidence="1 2">IMCC 1097</strain>
    </source>
</reference>
<gene>
    <name evidence="1" type="ORF">GH975_03965</name>
</gene>
<proteinExistence type="predicted"/>
<keyword evidence="2" id="KW-1185">Reference proteome</keyword>
<dbReference type="RefSeq" id="WP_153713274.1">
    <property type="nucleotide sequence ID" value="NZ_CP045871.1"/>
</dbReference>
<dbReference type="EMBL" id="CP045871">
    <property type="protein sequence ID" value="QGG79770.1"/>
    <property type="molecule type" value="Genomic_DNA"/>
</dbReference>
<name>A0A5Q2QD46_9GAMM</name>
<accession>A0A5Q2QD46</accession>
<dbReference type="InterPro" id="IPR010710">
    <property type="entry name" value="DUF1289"/>
</dbReference>
<organism evidence="1 2">
    <name type="scientific">Litorivicinus lipolyticus</name>
    <dbReference type="NCBI Taxonomy" id="418701"/>
    <lineage>
        <taxon>Bacteria</taxon>
        <taxon>Pseudomonadati</taxon>
        <taxon>Pseudomonadota</taxon>
        <taxon>Gammaproteobacteria</taxon>
        <taxon>Oceanospirillales</taxon>
        <taxon>Litorivicinaceae</taxon>
        <taxon>Litorivicinus</taxon>
    </lineage>
</organism>
<dbReference type="KEGG" id="llp:GH975_03965"/>
<protein>
    <submittedName>
        <fullName evidence="1">DUF1289 domain-containing protein</fullName>
    </submittedName>
</protein>
<dbReference type="Pfam" id="PF06945">
    <property type="entry name" value="DUF1289"/>
    <property type="match status" value="1"/>
</dbReference>
<evidence type="ECO:0000313" key="2">
    <source>
        <dbReference type="Proteomes" id="UP000388235"/>
    </source>
</evidence>
<sequence length="62" mass="6962">MNSPCTQRCDYIAADNQCAGCGRTLIEIAQWGSLSDAERARIIADLRHRAPADDQLPRHPRR</sequence>
<dbReference type="OrthoDB" id="8911262at2"/>
<evidence type="ECO:0000313" key="1">
    <source>
        <dbReference type="EMBL" id="QGG79770.1"/>
    </source>
</evidence>